<feature type="compositionally biased region" description="Polar residues" evidence="1">
    <location>
        <begin position="33"/>
        <end position="50"/>
    </location>
</feature>
<feature type="region of interest" description="Disordered" evidence="1">
    <location>
        <begin position="1"/>
        <end position="60"/>
    </location>
</feature>
<evidence type="ECO:0000313" key="2">
    <source>
        <dbReference type="EMBL" id="QSS58394.1"/>
    </source>
</evidence>
<dbReference type="AlphaFoldDB" id="A0A8A1M151"/>
<accession>A0A8A1M151</accession>
<name>A0A8A1M151_AJECA</name>
<dbReference type="EMBL" id="CP069109">
    <property type="protein sequence ID" value="QSS58394.1"/>
    <property type="molecule type" value="Genomic_DNA"/>
</dbReference>
<evidence type="ECO:0000256" key="1">
    <source>
        <dbReference type="SAM" id="MobiDB-lite"/>
    </source>
</evidence>
<proteinExistence type="predicted"/>
<dbReference type="Proteomes" id="UP000663671">
    <property type="component" value="Chromosome 2"/>
</dbReference>
<reference evidence="2" key="1">
    <citation type="submission" date="2021-01" db="EMBL/GenBank/DDBJ databases">
        <title>Chromosome-level genome assembly of a human fungal pathogen reveals clustering of transcriptionally co-regulated genes.</title>
        <authorList>
            <person name="Voorhies M."/>
            <person name="Cohen S."/>
            <person name="Shea T.P."/>
            <person name="Petrus S."/>
            <person name="Munoz J.F."/>
            <person name="Poplawski S."/>
            <person name="Goldman W.E."/>
            <person name="Michael T."/>
            <person name="Cuomo C.A."/>
            <person name="Sil A."/>
            <person name="Beyhan S."/>
        </authorList>
    </citation>
    <scope>NUCLEOTIDE SEQUENCE</scope>
    <source>
        <strain evidence="2">WU24</strain>
    </source>
</reference>
<evidence type="ECO:0000313" key="3">
    <source>
        <dbReference type="Proteomes" id="UP000663671"/>
    </source>
</evidence>
<organism evidence="2 3">
    <name type="scientific">Ajellomyces capsulatus</name>
    <name type="common">Darling's disease fungus</name>
    <name type="synonym">Histoplasma capsulatum</name>
    <dbReference type="NCBI Taxonomy" id="5037"/>
    <lineage>
        <taxon>Eukaryota</taxon>
        <taxon>Fungi</taxon>
        <taxon>Dikarya</taxon>
        <taxon>Ascomycota</taxon>
        <taxon>Pezizomycotina</taxon>
        <taxon>Eurotiomycetes</taxon>
        <taxon>Eurotiomycetidae</taxon>
        <taxon>Onygenales</taxon>
        <taxon>Ajellomycetaceae</taxon>
        <taxon>Histoplasma</taxon>
    </lineage>
</organism>
<sequence length="146" mass="15515">MGDGVEVEVEAGQGGKTPAPPAGQVDRRWASPRQPTSSPPAQNQPTTSPQPAHAGPTLAPSLLASMKMTTNSLSRSSTILRILRYPGWTGASSSSQKIRAKFIAHDYERAEVCGLVVLLAFYCKSLKSTFGDADEYDGTYGTRDAS</sequence>
<protein>
    <submittedName>
        <fullName evidence="2">Uncharacterized protein</fullName>
    </submittedName>
</protein>
<dbReference type="VEuPathDB" id="FungiDB:I7I51_07820"/>
<gene>
    <name evidence="2" type="ORF">I7I51_07820</name>
</gene>